<feature type="region of interest" description="Disordered" evidence="1">
    <location>
        <begin position="175"/>
        <end position="205"/>
    </location>
</feature>
<accession>A0A0S4JS30</accession>
<feature type="region of interest" description="Disordered" evidence="1">
    <location>
        <begin position="276"/>
        <end position="297"/>
    </location>
</feature>
<keyword evidence="3" id="KW-1185">Reference proteome</keyword>
<feature type="region of interest" description="Disordered" evidence="1">
    <location>
        <begin position="451"/>
        <end position="472"/>
    </location>
</feature>
<feature type="compositionally biased region" description="Low complexity" evidence="1">
    <location>
        <begin position="456"/>
        <end position="472"/>
    </location>
</feature>
<feature type="compositionally biased region" description="Basic and acidic residues" evidence="1">
    <location>
        <begin position="186"/>
        <end position="205"/>
    </location>
</feature>
<sequence>MFLSPFCSAFTVAIDSIIIRNRKAQRSMKRIDVVRQQRAIPLLNELLFSVIDAKPEDPLAYLIDALEKVATDVKQAKGRLAELVRSRKQLNETLTVAKRHHKPAGLTLLLHASGGNSGGAARHPLLHDLYHSDALLHCAPPPPEEGVSNQELPAAEGKASNVTSGIILPPLTTTAAVPSAVPQSPEKAKDFSNETGDDHPRRRPELRIESAVSSASRWDAQMNAAFKSPLPTDALQALYSAAEAIRGGLTAPPLSGIEVLLVSAVHATNSFTAVTPRSRSGAATPRASSGVNSVHVSPVRHHRTPAAAYPLLQFLIDSDTAMMHKVPGLVALMSAAAAESDSNAVDPQTGGKDAAYVNFQPLDYLRLACDVSSVAGHFSALEVLFQTTALSRRASSSVDNEGVATPPIVVAQDQRVVPETQNVAHSLAAVAAAASHPLPYLDFLVAASQQQRPGTTADPQSPSSQASTTTFSSSTNNITRLLQPFVDASPSSFPFLGRLLTIMRDDGDAGNASGSHAEASTPYLRLLAEIVEQHQSDGSLLRLLES</sequence>
<dbReference type="AlphaFoldDB" id="A0A0S4JS30"/>
<evidence type="ECO:0000313" key="3">
    <source>
        <dbReference type="Proteomes" id="UP000051952"/>
    </source>
</evidence>
<dbReference type="OrthoDB" id="64214at2759"/>
<gene>
    <name evidence="2" type="ORF">BSAL_36080</name>
</gene>
<evidence type="ECO:0000313" key="2">
    <source>
        <dbReference type="EMBL" id="CUG92197.1"/>
    </source>
</evidence>
<name>A0A0S4JS30_BODSA</name>
<feature type="compositionally biased region" description="Polar residues" evidence="1">
    <location>
        <begin position="286"/>
        <end position="295"/>
    </location>
</feature>
<reference evidence="3" key="1">
    <citation type="submission" date="2015-09" db="EMBL/GenBank/DDBJ databases">
        <authorList>
            <consortium name="Pathogen Informatics"/>
        </authorList>
    </citation>
    <scope>NUCLEOTIDE SEQUENCE [LARGE SCALE GENOMIC DNA]</scope>
    <source>
        <strain evidence="3">Lake Konstanz</strain>
    </source>
</reference>
<dbReference type="Proteomes" id="UP000051952">
    <property type="component" value="Unassembled WGS sequence"/>
</dbReference>
<protein>
    <submittedName>
        <fullName evidence="2">Uncharacterized protein</fullName>
    </submittedName>
</protein>
<dbReference type="EMBL" id="CYKH01002017">
    <property type="protein sequence ID" value="CUG92197.1"/>
    <property type="molecule type" value="Genomic_DNA"/>
</dbReference>
<organism evidence="2 3">
    <name type="scientific">Bodo saltans</name>
    <name type="common">Flagellated protozoan</name>
    <dbReference type="NCBI Taxonomy" id="75058"/>
    <lineage>
        <taxon>Eukaryota</taxon>
        <taxon>Discoba</taxon>
        <taxon>Euglenozoa</taxon>
        <taxon>Kinetoplastea</taxon>
        <taxon>Metakinetoplastina</taxon>
        <taxon>Eubodonida</taxon>
        <taxon>Bodonidae</taxon>
        <taxon>Bodo</taxon>
    </lineage>
</organism>
<dbReference type="VEuPathDB" id="TriTrypDB:BSAL_36080"/>
<proteinExistence type="predicted"/>
<evidence type="ECO:0000256" key="1">
    <source>
        <dbReference type="SAM" id="MobiDB-lite"/>
    </source>
</evidence>